<dbReference type="AlphaFoldDB" id="A0AAV7V3A3"/>
<proteinExistence type="predicted"/>
<comment type="caution">
    <text evidence="2">The sequence shown here is derived from an EMBL/GenBank/DDBJ whole genome shotgun (WGS) entry which is preliminary data.</text>
</comment>
<protein>
    <submittedName>
        <fullName evidence="2">Uncharacterized protein</fullName>
    </submittedName>
</protein>
<feature type="compositionally biased region" description="Polar residues" evidence="1">
    <location>
        <begin position="20"/>
        <end position="33"/>
    </location>
</feature>
<evidence type="ECO:0000313" key="2">
    <source>
        <dbReference type="EMBL" id="KAJ1194649.1"/>
    </source>
</evidence>
<sequence length="145" mass="15308">MSSAQGAEAGQPTLGRGEKSTSMVNEDSTQQNIPGIRFGDDGLTGGGRGVSQVDIQAGGELDPLNGGGEVNLPSDSVADMLKALAMELKDGFKKSKANQEEIRNFCEDLGNKIDDLAGWTAALEEEVGDLRSVVEENKEQIRGLK</sequence>
<organism evidence="2 3">
    <name type="scientific">Pleurodeles waltl</name>
    <name type="common">Iberian ribbed newt</name>
    <dbReference type="NCBI Taxonomy" id="8319"/>
    <lineage>
        <taxon>Eukaryota</taxon>
        <taxon>Metazoa</taxon>
        <taxon>Chordata</taxon>
        <taxon>Craniata</taxon>
        <taxon>Vertebrata</taxon>
        <taxon>Euteleostomi</taxon>
        <taxon>Amphibia</taxon>
        <taxon>Batrachia</taxon>
        <taxon>Caudata</taxon>
        <taxon>Salamandroidea</taxon>
        <taxon>Salamandridae</taxon>
        <taxon>Pleurodelinae</taxon>
        <taxon>Pleurodeles</taxon>
    </lineage>
</organism>
<dbReference type="Proteomes" id="UP001066276">
    <property type="component" value="Chromosome 2_2"/>
</dbReference>
<accession>A0AAV7V3A3</accession>
<evidence type="ECO:0000256" key="1">
    <source>
        <dbReference type="SAM" id="MobiDB-lite"/>
    </source>
</evidence>
<keyword evidence="3" id="KW-1185">Reference proteome</keyword>
<dbReference type="EMBL" id="JANPWB010000004">
    <property type="protein sequence ID" value="KAJ1194649.1"/>
    <property type="molecule type" value="Genomic_DNA"/>
</dbReference>
<gene>
    <name evidence="2" type="ORF">NDU88_003937</name>
</gene>
<feature type="region of interest" description="Disordered" evidence="1">
    <location>
        <begin position="1"/>
        <end position="53"/>
    </location>
</feature>
<reference evidence="2" key="1">
    <citation type="journal article" date="2022" name="bioRxiv">
        <title>Sequencing and chromosome-scale assembly of the giantPleurodeles waltlgenome.</title>
        <authorList>
            <person name="Brown T."/>
            <person name="Elewa A."/>
            <person name="Iarovenko S."/>
            <person name="Subramanian E."/>
            <person name="Araus A.J."/>
            <person name="Petzold A."/>
            <person name="Susuki M."/>
            <person name="Suzuki K.-i.T."/>
            <person name="Hayashi T."/>
            <person name="Toyoda A."/>
            <person name="Oliveira C."/>
            <person name="Osipova E."/>
            <person name="Leigh N.D."/>
            <person name="Simon A."/>
            <person name="Yun M.H."/>
        </authorList>
    </citation>
    <scope>NUCLEOTIDE SEQUENCE</scope>
    <source>
        <strain evidence="2">20211129_DDA</strain>
        <tissue evidence="2">Liver</tissue>
    </source>
</reference>
<evidence type="ECO:0000313" key="3">
    <source>
        <dbReference type="Proteomes" id="UP001066276"/>
    </source>
</evidence>
<name>A0AAV7V3A3_PLEWA</name>